<reference evidence="6" key="2">
    <citation type="journal article" date="2022" name="Microbiol. Resour. Announc.">
        <title>Whole-Genome Sequence of Entomortierella parvispora E1425, a Mucoromycotan Fungus Associated with Burkholderiaceae-Related Endosymbiotic Bacteria.</title>
        <authorList>
            <person name="Herlambang A."/>
            <person name="Guo Y."/>
            <person name="Takashima Y."/>
            <person name="Narisawa K."/>
            <person name="Ohta H."/>
            <person name="Nishizawa T."/>
        </authorList>
    </citation>
    <scope>NUCLEOTIDE SEQUENCE</scope>
    <source>
        <strain evidence="6">E1425</strain>
    </source>
</reference>
<comment type="caution">
    <text evidence="6">The sequence shown here is derived from an EMBL/GenBank/DDBJ whole genome shotgun (WGS) entry which is preliminary data.</text>
</comment>
<evidence type="ECO:0000256" key="1">
    <source>
        <dbReference type="ARBA" id="ARBA00004123"/>
    </source>
</evidence>
<dbReference type="InterPro" id="IPR019404">
    <property type="entry name" value="Mediator_Med11"/>
</dbReference>
<gene>
    <name evidence="4" type="primary">MED11</name>
    <name evidence="6" type="ORF">EMPS_02773</name>
</gene>
<dbReference type="EMBL" id="BQFW01000004">
    <property type="protein sequence ID" value="GJJ70424.1"/>
    <property type="molecule type" value="Genomic_DNA"/>
</dbReference>
<dbReference type="Pfam" id="PF10280">
    <property type="entry name" value="Med11"/>
    <property type="match status" value="1"/>
</dbReference>
<organism evidence="6 7">
    <name type="scientific">Entomortierella parvispora</name>
    <dbReference type="NCBI Taxonomy" id="205924"/>
    <lineage>
        <taxon>Eukaryota</taxon>
        <taxon>Fungi</taxon>
        <taxon>Fungi incertae sedis</taxon>
        <taxon>Mucoromycota</taxon>
        <taxon>Mortierellomycotina</taxon>
        <taxon>Mortierellomycetes</taxon>
        <taxon>Mortierellales</taxon>
        <taxon>Mortierellaceae</taxon>
        <taxon>Entomortierella</taxon>
    </lineage>
</organism>
<keyword evidence="4" id="KW-0010">Activator</keyword>
<evidence type="ECO:0000256" key="2">
    <source>
        <dbReference type="ARBA" id="ARBA00008186"/>
    </source>
</evidence>
<evidence type="ECO:0000256" key="5">
    <source>
        <dbReference type="SAM" id="MobiDB-lite"/>
    </source>
</evidence>
<keyword evidence="3 4" id="KW-0539">Nucleus</keyword>
<comment type="subunit">
    <text evidence="4">Component of the Mediator complex.</text>
</comment>
<reference evidence="6" key="1">
    <citation type="submission" date="2021-11" db="EMBL/GenBank/DDBJ databases">
        <authorList>
            <person name="Herlambang A."/>
            <person name="Guo Y."/>
            <person name="Takashima Y."/>
            <person name="Nishizawa T."/>
        </authorList>
    </citation>
    <scope>NUCLEOTIDE SEQUENCE</scope>
    <source>
        <strain evidence="6">E1425</strain>
    </source>
</reference>
<dbReference type="OrthoDB" id="5418434at2759"/>
<comment type="subcellular location">
    <subcellularLocation>
        <location evidence="1 4">Nucleus</location>
    </subcellularLocation>
</comment>
<accession>A0A9P3H5C7</accession>
<dbReference type="AlphaFoldDB" id="A0A9P3H5C7"/>
<evidence type="ECO:0000256" key="3">
    <source>
        <dbReference type="ARBA" id="ARBA00023242"/>
    </source>
</evidence>
<evidence type="ECO:0000256" key="4">
    <source>
        <dbReference type="RuleBase" id="RU364147"/>
    </source>
</evidence>
<comment type="function">
    <text evidence="4">Component of the Mediator complex, a coactivator involved in the regulated transcription of nearly all RNA polymerase II-dependent genes. Mediator functions as a bridge to convey information from gene-specific regulatory proteins to the basal RNA polymerase II transcription machinery. Mediator is recruited to promoters by direct interactions with regulatory proteins and serves as a scaffold for the assembly of a functional pre-initiation complex with RNA polymerase II and the general transcription factors.</text>
</comment>
<feature type="region of interest" description="Disordered" evidence="5">
    <location>
        <begin position="1"/>
        <end position="99"/>
    </location>
</feature>
<evidence type="ECO:0000313" key="6">
    <source>
        <dbReference type="EMBL" id="GJJ70424.1"/>
    </source>
</evidence>
<feature type="compositionally biased region" description="Polar residues" evidence="5">
    <location>
        <begin position="81"/>
        <end position="99"/>
    </location>
</feature>
<evidence type="ECO:0000313" key="7">
    <source>
        <dbReference type="Proteomes" id="UP000827284"/>
    </source>
</evidence>
<feature type="compositionally biased region" description="Polar residues" evidence="5">
    <location>
        <begin position="16"/>
        <end position="37"/>
    </location>
</feature>
<comment type="similarity">
    <text evidence="2 4">Belongs to the Mediator complex subunit 11 family.</text>
</comment>
<dbReference type="PANTHER" id="PTHR22890">
    <property type="entry name" value="MEDIATOR OF RNA POLYMERASE II TRANSCRIPTION SUBUNIT 11"/>
    <property type="match status" value="1"/>
</dbReference>
<keyword evidence="4" id="KW-0804">Transcription</keyword>
<protein>
    <recommendedName>
        <fullName evidence="4">Mediator of RNA polymerase II transcription subunit 11</fullName>
    </recommendedName>
    <alternativeName>
        <fullName evidence="4">Mediator complex subunit 11</fullName>
    </alternativeName>
</protein>
<dbReference type="Gene3D" id="1.10.287.3490">
    <property type="match status" value="1"/>
</dbReference>
<dbReference type="GO" id="GO:0006357">
    <property type="term" value="P:regulation of transcription by RNA polymerase II"/>
    <property type="evidence" value="ECO:0007669"/>
    <property type="project" value="InterPro"/>
</dbReference>
<proteinExistence type="inferred from homology"/>
<dbReference type="Proteomes" id="UP000827284">
    <property type="component" value="Unassembled WGS sequence"/>
</dbReference>
<name>A0A9P3H5C7_9FUNG</name>
<sequence length="246" mass="27238">MESGQGTPRDTDMASPPSSFRSPVGTTTLASASTTIQPDPVAAIDSTAQDRRSSKQKQRVPDGYIYQAYYDPSRSRRHLQEQQQDSNPSSIGGTSRNNQASATRILELRGLERRIVQLLETAGEAIQILSGEDDEDEDNKNQTLDQAALLQRKDQKVAQFNALASSYMTLVNEIQGGMRRQFHYLTKAGITSSQVPFKNVVYGEEKELETWLNAVDVLKESTGHLVANIGSELQDSNEKERSTSQE</sequence>
<dbReference type="GO" id="GO:0003712">
    <property type="term" value="F:transcription coregulator activity"/>
    <property type="evidence" value="ECO:0007669"/>
    <property type="project" value="InterPro"/>
</dbReference>
<dbReference type="GO" id="GO:0016592">
    <property type="term" value="C:mediator complex"/>
    <property type="evidence" value="ECO:0007669"/>
    <property type="project" value="InterPro"/>
</dbReference>
<keyword evidence="7" id="KW-1185">Reference proteome</keyword>
<keyword evidence="4" id="KW-0805">Transcription regulation</keyword>